<gene>
    <name evidence="1" type="ordered locus">CP_0884</name>
    <name evidence="2" type="ORF">BN1224_CV15_C_04660</name>
    <name evidence="4" type="ORF">BN1224_GiD_B_00060</name>
    <name evidence="5" type="ORF">BN1224_H12_FG_00090</name>
    <name evidence="6" type="ORF">BN1224_MUL2216_F_05450</name>
    <name evidence="7" type="ORF">BN1224_Panola_L_01400</name>
    <name evidence="9" type="ORF">BN1224_PB1_B_10110</name>
    <name evidence="8" type="ORF">BN1224_U1271_C_08560</name>
    <name evidence="10" type="ORF">BN1224_UZG1_C_00360</name>
    <name evidence="11" type="ORF">BN1224_Wien2_I_00080</name>
    <name evidence="12" type="ORF">BN1224_YK41_CA_00120</name>
    <name evidence="3" type="ORF">CWL029c_F_01430</name>
</gene>
<evidence type="ECO:0000313" key="12">
    <source>
        <dbReference type="EMBL" id="CRI73666.1"/>
    </source>
</evidence>
<dbReference type="STRING" id="406984.CPK_ORF00398"/>
<dbReference type="EMBL" id="AE002161">
    <property type="protein sequence ID" value="AAF38672.1"/>
    <property type="molecule type" value="Genomic_DNA"/>
</dbReference>
<evidence type="ECO:0000313" key="10">
    <source>
        <dbReference type="EMBL" id="CRI52172.1"/>
    </source>
</evidence>
<protein>
    <submittedName>
        <fullName evidence="1">Uncharacterized protein</fullName>
    </submittedName>
</protein>
<dbReference type="EMBL" id="LN847227">
    <property type="protein sequence ID" value="CRI46490.1"/>
    <property type="molecule type" value="Genomic_DNA"/>
</dbReference>
<dbReference type="EMBL" id="LN846999">
    <property type="protein sequence ID" value="CRI38633.1"/>
    <property type="molecule type" value="Genomic_DNA"/>
</dbReference>
<evidence type="ECO:0000313" key="3">
    <source>
        <dbReference type="EMBL" id="CRI40896.1"/>
    </source>
</evidence>
<evidence type="ECO:0000313" key="11">
    <source>
        <dbReference type="EMBL" id="CRI54183.1"/>
    </source>
</evidence>
<dbReference type="PATRIC" id="fig|83558.13.peg.1029"/>
<dbReference type="AlphaFoldDB" id="Q9K1V8"/>
<dbReference type="SMR" id="Q9K1V8"/>
<evidence type="ECO:0000313" key="5">
    <source>
        <dbReference type="EMBL" id="CRI44230.1"/>
    </source>
</evidence>
<evidence type="ECO:0000313" key="7">
    <source>
        <dbReference type="EMBL" id="CRI47636.1"/>
    </source>
</evidence>
<dbReference type="PIR" id="C81527">
    <property type="entry name" value="C81527"/>
</dbReference>
<reference evidence="1 13" key="1">
    <citation type="journal article" date="2000" name="Nucleic Acids Res.">
        <title>Genome sequences of Chlamydia trachomatis MoPn and Chlamydia pneumoniae AR39.</title>
        <authorList>
            <person name="Read T.D."/>
            <person name="Brunham R.C."/>
            <person name="Shen C."/>
            <person name="Gill S.R."/>
            <person name="Heidelberg J.F."/>
            <person name="White O."/>
            <person name="Hickey E.K."/>
            <person name="Peterson J.D."/>
            <person name="Utterback T.R."/>
            <person name="Berry K.J."/>
            <person name="Bass S."/>
            <person name="Linher K.D."/>
            <person name="Weidman J.F."/>
            <person name="Khouri H.M."/>
            <person name="Craven B."/>
            <person name="Bowman C."/>
            <person name="Dodson R.J."/>
            <person name="Gwinn M.L."/>
            <person name="Nelson W.C."/>
            <person name="DeBoy R.T."/>
            <person name="Kolonay J.F."/>
            <person name="McClarty G."/>
            <person name="Salzberg S.L."/>
            <person name="Eisen J.A."/>
            <person name="Fraser C.M."/>
        </authorList>
    </citation>
    <scope>NUCLEOTIDE SEQUENCE [LARGE SCALE GENOMIC DNA]</scope>
    <source>
        <strain evidence="1 13">AR39</strain>
    </source>
</reference>
<evidence type="ECO:0000313" key="9">
    <source>
        <dbReference type="EMBL" id="CRI51042.1"/>
    </source>
</evidence>
<evidence type="ECO:0000313" key="2">
    <source>
        <dbReference type="EMBL" id="CRI38633.1"/>
    </source>
</evidence>
<dbReference type="EMBL" id="LN847244">
    <property type="protein sequence ID" value="CRI49916.1"/>
    <property type="molecule type" value="Genomic_DNA"/>
</dbReference>
<accession>Q9K1V8</accession>
<dbReference type="EMBL" id="LN847240">
    <property type="protein sequence ID" value="CRI51042.1"/>
    <property type="molecule type" value="Genomic_DNA"/>
</dbReference>
<organism evidence="13">
    <name type="scientific">Chlamydia pneumoniae</name>
    <name type="common">Chlamydophila pneumoniae</name>
    <dbReference type="NCBI Taxonomy" id="83558"/>
    <lineage>
        <taxon>Bacteria</taxon>
        <taxon>Pseudomonadati</taxon>
        <taxon>Chlamydiota</taxon>
        <taxon>Chlamydiia</taxon>
        <taxon>Chlamydiales</taxon>
        <taxon>Chlamydiaceae</taxon>
        <taxon>Chlamydia/Chlamydophila group</taxon>
        <taxon>Chlamydia</taxon>
    </lineage>
</organism>
<dbReference type="EMBL" id="LN847009">
    <property type="protein sequence ID" value="CRI42023.1"/>
    <property type="molecule type" value="Genomic_DNA"/>
</dbReference>
<dbReference type="EMBL" id="LN847237">
    <property type="protein sequence ID" value="CRI47636.1"/>
    <property type="molecule type" value="Genomic_DNA"/>
</dbReference>
<evidence type="ECO:0000313" key="1">
    <source>
        <dbReference type="EMBL" id="AAF38672.1"/>
    </source>
</evidence>
<evidence type="ECO:0000313" key="6">
    <source>
        <dbReference type="EMBL" id="CRI46490.1"/>
    </source>
</evidence>
<dbReference type="Proteomes" id="UP000000583">
    <property type="component" value="Chromosome"/>
</dbReference>
<evidence type="ECO:0000313" key="8">
    <source>
        <dbReference type="EMBL" id="CRI49916.1"/>
    </source>
</evidence>
<reference evidence="2" key="2">
    <citation type="submission" date="2015-05" db="EMBL/GenBank/DDBJ databases">
        <authorList>
            <person name="Rattei Thomas"/>
        </authorList>
    </citation>
    <scope>NUCLEOTIDE SEQUENCE</scope>
    <source>
        <strain evidence="2">CV15</strain>
        <strain evidence="3">CWL029c</strain>
        <strain evidence="4">GiD</strain>
        <strain evidence="5">H12</strain>
        <strain evidence="6">MUL2216</strain>
        <strain evidence="7">Panola</strain>
        <strain evidence="9">PB1</strain>
        <strain evidence="8">U1271</strain>
        <strain evidence="10">UZG1</strain>
        <strain evidence="11">Wien2</strain>
        <strain evidence="12">YK41</strain>
    </source>
</reference>
<evidence type="ECO:0000313" key="13">
    <source>
        <dbReference type="Proteomes" id="UP000000583"/>
    </source>
</evidence>
<dbReference type="EMBL" id="LN847210">
    <property type="protein sequence ID" value="CRI44230.1"/>
    <property type="molecule type" value="Genomic_DNA"/>
</dbReference>
<name>Q9K1V8_CHLPN</name>
<dbReference type="KEGG" id="cpa:CP_0884"/>
<dbReference type="EMBL" id="LN847256">
    <property type="protein sequence ID" value="CRI54183.1"/>
    <property type="molecule type" value="Genomic_DNA"/>
</dbReference>
<evidence type="ECO:0000313" key="4">
    <source>
        <dbReference type="EMBL" id="CRI42023.1"/>
    </source>
</evidence>
<dbReference type="EMBL" id="LN849052">
    <property type="protein sequence ID" value="CRI73666.1"/>
    <property type="molecule type" value="Genomic_DNA"/>
</dbReference>
<sequence>MGALYFNEDLVLGDSFLRLVLIHVLRRYFPVGKENQKKRPIRKL</sequence>
<proteinExistence type="predicted"/>
<dbReference type="EMBL" id="LN847247">
    <property type="protein sequence ID" value="CRI52172.1"/>
    <property type="molecule type" value="Genomic_DNA"/>
</dbReference>
<dbReference type="EMBL" id="LN847006">
    <property type="protein sequence ID" value="CRI40896.1"/>
    <property type="molecule type" value="Genomic_DNA"/>
</dbReference>